<dbReference type="CDD" id="cd00093">
    <property type="entry name" value="HTH_XRE"/>
    <property type="match status" value="1"/>
</dbReference>
<dbReference type="Proteomes" id="UP000450917">
    <property type="component" value="Unassembled WGS sequence"/>
</dbReference>
<keyword evidence="1" id="KW-0238">DNA-binding</keyword>
<dbReference type="PANTHER" id="PTHR46558">
    <property type="entry name" value="TRACRIPTIONAL REGULATORY PROTEIN-RELATED-RELATED"/>
    <property type="match status" value="1"/>
</dbReference>
<sequence length="112" mass="13116">MSTIGERIRTVRKSNKPSQVEFANIVGVSQGTLSELEQDKYKPSLDSIIAMKEWFKIDTDWLIFGEDNKEIKSIFNLSIESQELNLLSNFRELNEKDKDEIIQFIKLKITRY</sequence>
<name>A0A7X2ZFK2_9BACL</name>
<dbReference type="EMBL" id="WNZX01000040">
    <property type="protein sequence ID" value="MUG74009.1"/>
    <property type="molecule type" value="Genomic_DNA"/>
</dbReference>
<evidence type="ECO:0000259" key="2">
    <source>
        <dbReference type="PROSITE" id="PS50943"/>
    </source>
</evidence>
<protein>
    <submittedName>
        <fullName evidence="3">Helix-turn-helix domain-containing protein</fullName>
    </submittedName>
</protein>
<dbReference type="Gene3D" id="1.10.260.40">
    <property type="entry name" value="lambda repressor-like DNA-binding domains"/>
    <property type="match status" value="1"/>
</dbReference>
<dbReference type="PANTHER" id="PTHR46558:SF11">
    <property type="entry name" value="HTH-TYPE TRANSCRIPTIONAL REGULATOR XRE"/>
    <property type="match status" value="1"/>
</dbReference>
<reference evidence="3 4" key="1">
    <citation type="submission" date="2019-11" db="EMBL/GenBank/DDBJ databases">
        <title>Draft genome sequences of five Paenibacillus species of dairy origin.</title>
        <authorList>
            <person name="Olajide A.M."/>
            <person name="Chen S."/>
            <person name="Lapointe G."/>
        </authorList>
    </citation>
    <scope>NUCLEOTIDE SEQUENCE [LARGE SCALE GENOMIC DNA]</scope>
    <source>
        <strain evidence="3 4">2CS3</strain>
    </source>
</reference>
<comment type="caution">
    <text evidence="3">The sequence shown here is derived from an EMBL/GenBank/DDBJ whole genome shotgun (WGS) entry which is preliminary data.</text>
</comment>
<dbReference type="Pfam" id="PF12844">
    <property type="entry name" value="HTH_19"/>
    <property type="match status" value="1"/>
</dbReference>
<keyword evidence="4" id="KW-1185">Reference proteome</keyword>
<dbReference type="GO" id="GO:0003677">
    <property type="term" value="F:DNA binding"/>
    <property type="evidence" value="ECO:0007669"/>
    <property type="project" value="UniProtKB-KW"/>
</dbReference>
<dbReference type="InterPro" id="IPR001387">
    <property type="entry name" value="Cro/C1-type_HTH"/>
</dbReference>
<dbReference type="SMART" id="SM00530">
    <property type="entry name" value="HTH_XRE"/>
    <property type="match status" value="1"/>
</dbReference>
<dbReference type="PROSITE" id="PS50943">
    <property type="entry name" value="HTH_CROC1"/>
    <property type="match status" value="1"/>
</dbReference>
<dbReference type="AlphaFoldDB" id="A0A7X2ZFK2"/>
<accession>A0A7X2ZFK2</accession>
<evidence type="ECO:0000256" key="1">
    <source>
        <dbReference type="ARBA" id="ARBA00023125"/>
    </source>
</evidence>
<gene>
    <name evidence="3" type="ORF">GNP93_25820</name>
</gene>
<feature type="domain" description="HTH cro/C1-type" evidence="2">
    <location>
        <begin position="8"/>
        <end position="62"/>
    </location>
</feature>
<organism evidence="3 4">
    <name type="scientific">Paenibacillus validus</name>
    <dbReference type="NCBI Taxonomy" id="44253"/>
    <lineage>
        <taxon>Bacteria</taxon>
        <taxon>Bacillati</taxon>
        <taxon>Bacillota</taxon>
        <taxon>Bacilli</taxon>
        <taxon>Bacillales</taxon>
        <taxon>Paenibacillaceae</taxon>
        <taxon>Paenibacillus</taxon>
    </lineage>
</organism>
<dbReference type="InterPro" id="IPR010982">
    <property type="entry name" value="Lambda_DNA-bd_dom_sf"/>
</dbReference>
<dbReference type="SUPFAM" id="SSF47413">
    <property type="entry name" value="lambda repressor-like DNA-binding domains"/>
    <property type="match status" value="1"/>
</dbReference>
<evidence type="ECO:0000313" key="3">
    <source>
        <dbReference type="EMBL" id="MUG74009.1"/>
    </source>
</evidence>
<evidence type="ECO:0000313" key="4">
    <source>
        <dbReference type="Proteomes" id="UP000450917"/>
    </source>
</evidence>
<proteinExistence type="predicted"/>